<keyword evidence="2" id="KW-0732">Signal</keyword>
<name>A0A8B7P287_HYAAZ</name>
<organism evidence="3 4">
    <name type="scientific">Hyalella azteca</name>
    <name type="common">Amphipod</name>
    <dbReference type="NCBI Taxonomy" id="294128"/>
    <lineage>
        <taxon>Eukaryota</taxon>
        <taxon>Metazoa</taxon>
        <taxon>Ecdysozoa</taxon>
        <taxon>Arthropoda</taxon>
        <taxon>Crustacea</taxon>
        <taxon>Multicrustacea</taxon>
        <taxon>Malacostraca</taxon>
        <taxon>Eumalacostraca</taxon>
        <taxon>Peracarida</taxon>
        <taxon>Amphipoda</taxon>
        <taxon>Senticaudata</taxon>
        <taxon>Talitrida</taxon>
        <taxon>Talitroidea</taxon>
        <taxon>Hyalellidae</taxon>
        <taxon>Hyalella</taxon>
    </lineage>
</organism>
<feature type="compositionally biased region" description="Polar residues" evidence="1">
    <location>
        <begin position="265"/>
        <end position="281"/>
    </location>
</feature>
<feature type="compositionally biased region" description="Polar residues" evidence="1">
    <location>
        <begin position="436"/>
        <end position="451"/>
    </location>
</feature>
<dbReference type="RefSeq" id="XP_018020138.1">
    <property type="nucleotide sequence ID" value="XM_018164649.1"/>
</dbReference>
<feature type="chain" id="PRO_5034907164" evidence="2">
    <location>
        <begin position="19"/>
        <end position="604"/>
    </location>
</feature>
<dbReference type="GeneID" id="108676562"/>
<gene>
    <name evidence="4" type="primary">LOC108676562</name>
</gene>
<feature type="region of interest" description="Disordered" evidence="1">
    <location>
        <begin position="204"/>
        <end position="242"/>
    </location>
</feature>
<dbReference type="CTD" id="43235"/>
<feature type="region of interest" description="Disordered" evidence="1">
    <location>
        <begin position="261"/>
        <end position="312"/>
    </location>
</feature>
<feature type="signal peptide" evidence="2">
    <location>
        <begin position="1"/>
        <end position="18"/>
    </location>
</feature>
<evidence type="ECO:0000256" key="2">
    <source>
        <dbReference type="SAM" id="SignalP"/>
    </source>
</evidence>
<reference evidence="4" key="1">
    <citation type="submission" date="2025-08" db="UniProtKB">
        <authorList>
            <consortium name="RefSeq"/>
        </authorList>
    </citation>
    <scope>IDENTIFICATION</scope>
    <source>
        <tissue evidence="4">Whole organism</tissue>
    </source>
</reference>
<accession>A0A8B7P287</accession>
<evidence type="ECO:0000256" key="1">
    <source>
        <dbReference type="SAM" id="MobiDB-lite"/>
    </source>
</evidence>
<evidence type="ECO:0000313" key="4">
    <source>
        <dbReference type="RefSeq" id="XP_018020138.1"/>
    </source>
</evidence>
<dbReference type="AlphaFoldDB" id="A0A8B7P287"/>
<sequence length="604" mass="68253">MWLWRLAALLVITRACFASESVSEEHIQFEEEHESSCAQDECVSCEVSTGRCLRCLRAILPSRRCVASCPTHLNPTLGALNPTLTAPTADNHGTICYHAAVGAQERAEFLRQLTALRKDAGLLLALLAETRARYRGLSGPQRDTKARAYRAVVRDLARVVALVGRPDESFTRVPADWRRLLAWAGRLLARYRRTAKVTGCQCGCGERKEEDVSKPETLSAPQPLFLTRQQTQEQRWRQQRLEADKMTDIGAKLYWTDGDFRSDSRSSQIEEQVGSSESGNRAPSLHGSPSPVEPEGNSEKNEGTACEGKFHTSYTSVNDEEISYSKDEEALAYKKAALFEIINEKSDLEAPVTGGEVNRNKKDRGSPGVISRIFCSKLMHNNTDSHNNNDFLNDDVVLDAEFTREMECLSSNSIYDHIEAFTFEDLTSPQKHDAKNSQPKPKQKNTANVNINRLRKPNFPGYSESFKQILDKRNLLSIQKNKIQKRLSKKGEQLNKIVRRTESRFLKDRNKINPNLTYDRRNVQNSVVNEEMVGGDLYVNVVKQPVIERRSDQTLNTYKSYSSLEETDVIDVNVHDVVNNSDPPVLDVEDNRTVKLRCEILTMV</sequence>
<evidence type="ECO:0000313" key="3">
    <source>
        <dbReference type="Proteomes" id="UP000694843"/>
    </source>
</evidence>
<feature type="region of interest" description="Disordered" evidence="1">
    <location>
        <begin position="428"/>
        <end position="456"/>
    </location>
</feature>
<dbReference type="Proteomes" id="UP000694843">
    <property type="component" value="Unplaced"/>
</dbReference>
<dbReference type="KEGG" id="hazt:108676562"/>
<feature type="compositionally biased region" description="Basic and acidic residues" evidence="1">
    <location>
        <begin position="205"/>
        <end position="214"/>
    </location>
</feature>
<protein>
    <submittedName>
        <fullName evidence="4">Uncharacterized protein LOC108676562</fullName>
    </submittedName>
</protein>
<keyword evidence="3" id="KW-1185">Reference proteome</keyword>
<proteinExistence type="predicted"/>